<dbReference type="InterPro" id="IPR003386">
    <property type="entry name" value="LACT/PDAT_acylTrfase"/>
</dbReference>
<dbReference type="AlphaFoldDB" id="A0A6A2Z8M8"/>
<organism evidence="1 2">
    <name type="scientific">Hibiscus syriacus</name>
    <name type="common">Rose of Sharon</name>
    <dbReference type="NCBI Taxonomy" id="106335"/>
    <lineage>
        <taxon>Eukaryota</taxon>
        <taxon>Viridiplantae</taxon>
        <taxon>Streptophyta</taxon>
        <taxon>Embryophyta</taxon>
        <taxon>Tracheophyta</taxon>
        <taxon>Spermatophyta</taxon>
        <taxon>Magnoliopsida</taxon>
        <taxon>eudicotyledons</taxon>
        <taxon>Gunneridae</taxon>
        <taxon>Pentapetalae</taxon>
        <taxon>rosids</taxon>
        <taxon>malvids</taxon>
        <taxon>Malvales</taxon>
        <taxon>Malvaceae</taxon>
        <taxon>Malvoideae</taxon>
        <taxon>Hibiscus</taxon>
    </lineage>
</organism>
<reference evidence="1" key="1">
    <citation type="submission" date="2019-09" db="EMBL/GenBank/DDBJ databases">
        <title>Draft genome information of white flower Hibiscus syriacus.</title>
        <authorList>
            <person name="Kim Y.-M."/>
        </authorList>
    </citation>
    <scope>NUCLEOTIDE SEQUENCE [LARGE SCALE GENOMIC DNA]</scope>
    <source>
        <strain evidence="1">YM2019G1</strain>
    </source>
</reference>
<sequence length="240" mass="26946">MASSVRIIDGGKSWCSWMQIKEKGKKIGKNSVRVRCSSYSSSIMDPYNTLGSNEALLGSQYCWDIIEDGYTEPENAAAATVLTNEEKKLFRNGELKLCFILDGEVYGQGGDDLKLEVSIVFFLNCKQVGYYFAPCGKPYPDNWIITDIIYEVEGSVPSRSGNQVEGNPGATSEDETVTYHSLSWCKNCLEPRVNITRAPQSEHDGSDVQVELNIEHHNEDIVPNMTRSPRVKYITYYEDP</sequence>
<dbReference type="GO" id="GO:0008374">
    <property type="term" value="F:O-acyltransferase activity"/>
    <property type="evidence" value="ECO:0007669"/>
    <property type="project" value="InterPro"/>
</dbReference>
<evidence type="ECO:0000313" key="2">
    <source>
        <dbReference type="Proteomes" id="UP000436088"/>
    </source>
</evidence>
<gene>
    <name evidence="1" type="ORF">F3Y22_tig00111014pilonHSYRG00024</name>
</gene>
<evidence type="ECO:0000313" key="1">
    <source>
        <dbReference type="EMBL" id="KAE8687475.1"/>
    </source>
</evidence>
<name>A0A6A2Z8M8_HIBSY</name>
<dbReference type="Proteomes" id="UP000436088">
    <property type="component" value="Unassembled WGS sequence"/>
</dbReference>
<comment type="caution">
    <text evidence="1">The sequence shown here is derived from an EMBL/GenBank/DDBJ whole genome shotgun (WGS) entry which is preliminary data.</text>
</comment>
<dbReference type="EMBL" id="VEPZ02001203">
    <property type="protein sequence ID" value="KAE8687475.1"/>
    <property type="molecule type" value="Genomic_DNA"/>
</dbReference>
<accession>A0A6A2Z8M8</accession>
<keyword evidence="2" id="KW-1185">Reference proteome</keyword>
<protein>
    <submittedName>
        <fullName evidence="1">Uncharacterized protein</fullName>
    </submittedName>
</protein>
<proteinExistence type="predicted"/>
<dbReference type="Pfam" id="PF02450">
    <property type="entry name" value="LCAT"/>
    <property type="match status" value="1"/>
</dbReference>
<dbReference type="GO" id="GO:0006629">
    <property type="term" value="P:lipid metabolic process"/>
    <property type="evidence" value="ECO:0007669"/>
    <property type="project" value="InterPro"/>
</dbReference>